<proteinExistence type="predicted"/>
<evidence type="ECO:0000256" key="1">
    <source>
        <dbReference type="SAM" id="Phobius"/>
    </source>
</evidence>
<name>A0A7W8AIF5_9HYPH</name>
<dbReference type="Proteomes" id="UP000531231">
    <property type="component" value="Unassembled WGS sequence"/>
</dbReference>
<keyword evidence="1" id="KW-0812">Transmembrane</keyword>
<accession>A0A7W8AIF5</accession>
<dbReference type="RefSeq" id="WP_170265231.1">
    <property type="nucleotide sequence ID" value="NZ_JACHIL010000002.1"/>
</dbReference>
<keyword evidence="1" id="KW-0472">Membrane</keyword>
<organism evidence="2 3">
    <name type="scientific">Pseudochrobactrum saccharolyticum</name>
    <dbReference type="NCBI Taxonomy" id="354352"/>
    <lineage>
        <taxon>Bacteria</taxon>
        <taxon>Pseudomonadati</taxon>
        <taxon>Pseudomonadota</taxon>
        <taxon>Alphaproteobacteria</taxon>
        <taxon>Hyphomicrobiales</taxon>
        <taxon>Brucellaceae</taxon>
        <taxon>Pseudochrobactrum</taxon>
    </lineage>
</organism>
<keyword evidence="1" id="KW-1133">Transmembrane helix</keyword>
<reference evidence="2 3" key="1">
    <citation type="submission" date="2020-08" db="EMBL/GenBank/DDBJ databases">
        <title>Genomic Encyclopedia of Type Strains, Phase IV (KMG-IV): sequencing the most valuable type-strain genomes for metagenomic binning, comparative biology and taxonomic classification.</title>
        <authorList>
            <person name="Goeker M."/>
        </authorList>
    </citation>
    <scope>NUCLEOTIDE SEQUENCE [LARGE SCALE GENOMIC DNA]</scope>
    <source>
        <strain evidence="2 3">DSM 25620</strain>
    </source>
</reference>
<feature type="transmembrane region" description="Helical" evidence="1">
    <location>
        <begin position="123"/>
        <end position="143"/>
    </location>
</feature>
<keyword evidence="3" id="KW-1185">Reference proteome</keyword>
<protein>
    <submittedName>
        <fullName evidence="2">Anti-sigma factor RsiW</fullName>
    </submittedName>
</protein>
<evidence type="ECO:0000313" key="2">
    <source>
        <dbReference type="EMBL" id="MBB5090933.1"/>
    </source>
</evidence>
<dbReference type="EMBL" id="JACHIL010000002">
    <property type="protein sequence ID" value="MBB5090933.1"/>
    <property type="molecule type" value="Genomic_DNA"/>
</dbReference>
<dbReference type="AlphaFoldDB" id="A0A7W8AIF5"/>
<sequence>MTQSQPHKDFSDEELMAFADGELDEETTARIEAAMEHDDALIARVALFMETRAAAQDALRPMLDEPVPDALMAAVQGMVARHEQEKQQKTAEVAEPVSADAERGNVIVPFRAKPRKPLFADSWLAAAAAVLLAAVTGFSGYFMGQSGLQNAQPEGAGLASLTASAVQAQLHKVASGETVNLAEQNASMQVIASFRDGENHLCREFRLNSAGQSGYVAVSCLEQEDWKLRFALASQQDTQNYIPASAQETVDIYLQSIQAGAPLSAEEERAALKQ</sequence>
<comment type="caution">
    <text evidence="2">The sequence shown here is derived from an EMBL/GenBank/DDBJ whole genome shotgun (WGS) entry which is preliminary data.</text>
</comment>
<evidence type="ECO:0000313" key="3">
    <source>
        <dbReference type="Proteomes" id="UP000531231"/>
    </source>
</evidence>
<gene>
    <name evidence="2" type="ORF">HNQ68_001457</name>
</gene>